<evidence type="ECO:0000313" key="3">
    <source>
        <dbReference type="Proteomes" id="UP000267614"/>
    </source>
</evidence>
<protein>
    <submittedName>
        <fullName evidence="2">Uncharacterized protein</fullName>
    </submittedName>
</protein>
<dbReference type="AlphaFoldDB" id="A0AAN1UPF2"/>
<proteinExistence type="predicted"/>
<name>A0AAN1UPF2_AERVE</name>
<reference evidence="2 3" key="1">
    <citation type="submission" date="2018-11" db="EMBL/GenBank/DDBJ databases">
        <title>Complete genome sequence of multidrug-resistant Aeromonas veronii strain MS-18-37.</title>
        <authorList>
            <person name="Abdelhamed H."/>
            <person name="Lawrence M."/>
            <person name="Waldbieser G."/>
        </authorList>
    </citation>
    <scope>NUCLEOTIDE SEQUENCE [LARGE SCALE GENOMIC DNA]</scope>
    <source>
        <strain evidence="2 3">MS-18-37</strain>
    </source>
</reference>
<dbReference type="Proteomes" id="UP000267614">
    <property type="component" value="Chromosome"/>
</dbReference>
<sequence length="105" mass="11901">MSVLSIKQQKVAVAIQAAGYFGIPELKNPRYLACFKDGRKAHLKAALANQIADPKAIPLYSHHQTRQSLFEKGWRSVTELDRLRARARHSQPPLLQPQKKEVHHA</sequence>
<feature type="region of interest" description="Disordered" evidence="1">
    <location>
        <begin position="85"/>
        <end position="105"/>
    </location>
</feature>
<dbReference type="RefSeq" id="WP_123172703.1">
    <property type="nucleotide sequence ID" value="NZ_CP033604.1"/>
</dbReference>
<evidence type="ECO:0000313" key="2">
    <source>
        <dbReference type="EMBL" id="AYV36668.1"/>
    </source>
</evidence>
<accession>A0AAN1UPF2</accession>
<organism evidence="2 3">
    <name type="scientific">Aeromonas veronii</name>
    <dbReference type="NCBI Taxonomy" id="654"/>
    <lineage>
        <taxon>Bacteria</taxon>
        <taxon>Pseudomonadati</taxon>
        <taxon>Pseudomonadota</taxon>
        <taxon>Gammaproteobacteria</taxon>
        <taxon>Aeromonadales</taxon>
        <taxon>Aeromonadaceae</taxon>
        <taxon>Aeromonas</taxon>
    </lineage>
</organism>
<evidence type="ECO:0000256" key="1">
    <source>
        <dbReference type="SAM" id="MobiDB-lite"/>
    </source>
</evidence>
<dbReference type="EMBL" id="CP033604">
    <property type="protein sequence ID" value="AYV36668.1"/>
    <property type="molecule type" value="Genomic_DNA"/>
</dbReference>
<gene>
    <name evidence="2" type="ORF">EFI48_07490</name>
</gene>